<sequence length="117" mass="12470">MELALEVLFWPFVACLVLTGIHSYLGLHVVSRGVIFVDLALAQIAAMGATFAFLLGYPLGGNQAYFYSLLFALIGAAIFSVLRLREQKIPQEAIIGITFAVASATAILIADRAPQGA</sequence>
<accession>A0A381WHP4</accession>
<dbReference type="GO" id="GO:0055085">
    <property type="term" value="P:transmembrane transport"/>
    <property type="evidence" value="ECO:0007669"/>
    <property type="project" value="InterPro"/>
</dbReference>
<dbReference type="InterPro" id="IPR001626">
    <property type="entry name" value="ABC_TroCD"/>
</dbReference>
<dbReference type="EMBL" id="UINC01011849">
    <property type="protein sequence ID" value="SVA52036.1"/>
    <property type="molecule type" value="Genomic_DNA"/>
</dbReference>
<keyword evidence="1" id="KW-0472">Membrane</keyword>
<organism evidence="2">
    <name type="scientific">marine metagenome</name>
    <dbReference type="NCBI Taxonomy" id="408172"/>
    <lineage>
        <taxon>unclassified sequences</taxon>
        <taxon>metagenomes</taxon>
        <taxon>ecological metagenomes</taxon>
    </lineage>
</organism>
<dbReference type="GO" id="GO:0043190">
    <property type="term" value="C:ATP-binding cassette (ABC) transporter complex"/>
    <property type="evidence" value="ECO:0007669"/>
    <property type="project" value="InterPro"/>
</dbReference>
<protein>
    <recommendedName>
        <fullName evidence="3">Metal ABC transporter permease</fullName>
    </recommendedName>
</protein>
<proteinExistence type="predicted"/>
<evidence type="ECO:0008006" key="3">
    <source>
        <dbReference type="Google" id="ProtNLM"/>
    </source>
</evidence>
<dbReference type="AlphaFoldDB" id="A0A381WHP4"/>
<gene>
    <name evidence="2" type="ORF">METZ01_LOCUS104890</name>
</gene>
<evidence type="ECO:0000313" key="2">
    <source>
        <dbReference type="EMBL" id="SVA52036.1"/>
    </source>
</evidence>
<feature type="transmembrane region" description="Helical" evidence="1">
    <location>
        <begin position="7"/>
        <end position="27"/>
    </location>
</feature>
<dbReference type="Pfam" id="PF00950">
    <property type="entry name" value="ABC-3"/>
    <property type="match status" value="1"/>
</dbReference>
<keyword evidence="1" id="KW-0812">Transmembrane</keyword>
<feature type="transmembrane region" description="Helical" evidence="1">
    <location>
        <begin position="94"/>
        <end position="110"/>
    </location>
</feature>
<feature type="transmembrane region" description="Helical" evidence="1">
    <location>
        <begin position="64"/>
        <end position="82"/>
    </location>
</feature>
<feature type="transmembrane region" description="Helical" evidence="1">
    <location>
        <begin position="34"/>
        <end position="58"/>
    </location>
</feature>
<keyword evidence="1" id="KW-1133">Transmembrane helix</keyword>
<feature type="non-terminal residue" evidence="2">
    <location>
        <position position="117"/>
    </location>
</feature>
<reference evidence="2" key="1">
    <citation type="submission" date="2018-05" db="EMBL/GenBank/DDBJ databases">
        <authorList>
            <person name="Lanie J.A."/>
            <person name="Ng W.-L."/>
            <person name="Kazmierczak K.M."/>
            <person name="Andrzejewski T.M."/>
            <person name="Davidsen T.M."/>
            <person name="Wayne K.J."/>
            <person name="Tettelin H."/>
            <person name="Glass J.I."/>
            <person name="Rusch D."/>
            <person name="Podicherti R."/>
            <person name="Tsui H.-C.T."/>
            <person name="Winkler M.E."/>
        </authorList>
    </citation>
    <scope>NUCLEOTIDE SEQUENCE</scope>
</reference>
<evidence type="ECO:0000256" key="1">
    <source>
        <dbReference type="SAM" id="Phobius"/>
    </source>
</evidence>
<name>A0A381WHP4_9ZZZZ</name>